<evidence type="ECO:0000313" key="2">
    <source>
        <dbReference type="WBParaSite" id="Hba_09077"/>
    </source>
</evidence>
<organism evidence="1 2">
    <name type="scientific">Heterorhabditis bacteriophora</name>
    <name type="common">Entomopathogenic nematode worm</name>
    <dbReference type="NCBI Taxonomy" id="37862"/>
    <lineage>
        <taxon>Eukaryota</taxon>
        <taxon>Metazoa</taxon>
        <taxon>Ecdysozoa</taxon>
        <taxon>Nematoda</taxon>
        <taxon>Chromadorea</taxon>
        <taxon>Rhabditida</taxon>
        <taxon>Rhabditina</taxon>
        <taxon>Rhabditomorpha</taxon>
        <taxon>Strongyloidea</taxon>
        <taxon>Heterorhabditidae</taxon>
        <taxon>Heterorhabditis</taxon>
    </lineage>
</organism>
<protein>
    <submittedName>
        <fullName evidence="2">Uncharacterized protein</fullName>
    </submittedName>
</protein>
<proteinExistence type="predicted"/>
<accession>A0A1I7WV90</accession>
<dbReference type="Proteomes" id="UP000095283">
    <property type="component" value="Unplaced"/>
</dbReference>
<sequence length="24" mass="3053">MTKSKVLYFYIIFKRTLLRHYAYP</sequence>
<reference evidence="2" key="1">
    <citation type="submission" date="2016-11" db="UniProtKB">
        <authorList>
            <consortium name="WormBaseParasite"/>
        </authorList>
    </citation>
    <scope>IDENTIFICATION</scope>
</reference>
<dbReference type="AlphaFoldDB" id="A0A1I7WV90"/>
<name>A0A1I7WV90_HETBA</name>
<evidence type="ECO:0000313" key="1">
    <source>
        <dbReference type="Proteomes" id="UP000095283"/>
    </source>
</evidence>
<dbReference type="WBParaSite" id="Hba_09077">
    <property type="protein sequence ID" value="Hba_09077"/>
    <property type="gene ID" value="Hba_09077"/>
</dbReference>
<keyword evidence="1" id="KW-1185">Reference proteome</keyword>